<protein>
    <recommendedName>
        <fullName evidence="5">Tryptophan synthase beta chain-like PALP domain-containing protein</fullName>
    </recommendedName>
</protein>
<dbReference type="PANTHER" id="PTHR43780:SF2">
    <property type="entry name" value="1-AMINOCYCLOPROPANE-1-CARBOXYLATE DEAMINASE-RELATED"/>
    <property type="match status" value="1"/>
</dbReference>
<dbReference type="EMBL" id="PGGW01000060">
    <property type="protein sequence ID" value="PJE96125.1"/>
    <property type="molecule type" value="Genomic_DNA"/>
</dbReference>
<evidence type="ECO:0000256" key="2">
    <source>
        <dbReference type="ARBA" id="ARBA00008639"/>
    </source>
</evidence>
<dbReference type="SUPFAM" id="SSF53686">
    <property type="entry name" value="Tryptophan synthase beta subunit-like PLP-dependent enzymes"/>
    <property type="match status" value="1"/>
</dbReference>
<evidence type="ECO:0000256" key="4">
    <source>
        <dbReference type="SAM" id="MobiDB-lite"/>
    </source>
</evidence>
<accession>A0A2M8LW04</accession>
<evidence type="ECO:0000256" key="3">
    <source>
        <dbReference type="ARBA" id="ARBA00022898"/>
    </source>
</evidence>
<evidence type="ECO:0000256" key="1">
    <source>
        <dbReference type="ARBA" id="ARBA00001933"/>
    </source>
</evidence>
<comment type="caution">
    <text evidence="6">The sequence shown here is derived from an EMBL/GenBank/DDBJ whole genome shotgun (WGS) entry which is preliminary data.</text>
</comment>
<dbReference type="GO" id="GO:1901605">
    <property type="term" value="P:alpha-amino acid metabolic process"/>
    <property type="evidence" value="ECO:0007669"/>
    <property type="project" value="UniProtKB-ARBA"/>
</dbReference>
<evidence type="ECO:0000313" key="6">
    <source>
        <dbReference type="EMBL" id="PJE96125.1"/>
    </source>
</evidence>
<gene>
    <name evidence="6" type="ORF">CUT44_20275</name>
</gene>
<dbReference type="InterPro" id="IPR027278">
    <property type="entry name" value="ACCD_DCysDesulf"/>
</dbReference>
<dbReference type="InterPro" id="IPR036052">
    <property type="entry name" value="TrpB-like_PALP_sf"/>
</dbReference>
<feature type="compositionally biased region" description="Basic and acidic residues" evidence="4">
    <location>
        <begin position="34"/>
        <end position="51"/>
    </location>
</feature>
<dbReference type="GO" id="GO:0019148">
    <property type="term" value="F:D-cysteine desulfhydrase activity"/>
    <property type="evidence" value="ECO:0007669"/>
    <property type="project" value="TreeGrafter"/>
</dbReference>
<evidence type="ECO:0000259" key="5">
    <source>
        <dbReference type="Pfam" id="PF00291"/>
    </source>
</evidence>
<organism evidence="6 7">
    <name type="scientific">Streptomyces carminius</name>
    <dbReference type="NCBI Taxonomy" id="2665496"/>
    <lineage>
        <taxon>Bacteria</taxon>
        <taxon>Bacillati</taxon>
        <taxon>Actinomycetota</taxon>
        <taxon>Actinomycetes</taxon>
        <taxon>Kitasatosporales</taxon>
        <taxon>Streptomycetaceae</taxon>
        <taxon>Streptomyces</taxon>
    </lineage>
</organism>
<evidence type="ECO:0000313" key="7">
    <source>
        <dbReference type="Proteomes" id="UP000230407"/>
    </source>
</evidence>
<sequence length="496" mass="52493">MSALIQGKRVSGRPQTRAYTVCPGKTLSYGPEINIREGAPERPCRPPEHSPGDGTPAGTRLARSPPRTATTRYSRSGTAGEAPVHRAHLEPEADGSGIPHGSELSPHLRAHPARVLRPPPRPRTAVPAARGRPYGHNRNSAEGPDGQTGRSRRPGLPWPTPRAPRGRARPPRHGVPSRERENGGVSSTAPGQPGRPGPADPAAALTALAPRLPSPLTEIADERFARRGVRLLLKRDDLIHPDLVGNKWRKLVPNLRAALRSGEHTLLTFGGAYSNHLRATAAAGRLLGLATIGVVRGEELAGRPLNPSLARCAADGMRLHFVTRAAYRRRADPDWTARLRDRFGPFRLIPEGGSDAAAVRGAAGLGRELRGRADVVAVACGTGGTLAGLAAGLADGQRAIGFAVLRGGFLGGEVERLQHAAFGGRRGDWRVEDRFHCGGFARTTGALEAFARDFRDRHGLPDLDRVYVAKALYGLSVLAGEGAFAPGTSVAAVVTG</sequence>
<name>A0A2M8LW04_9ACTN</name>
<dbReference type="InterPro" id="IPR001926">
    <property type="entry name" value="TrpB-like_PALP"/>
</dbReference>
<dbReference type="Pfam" id="PF00291">
    <property type="entry name" value="PALP"/>
    <property type="match status" value="1"/>
</dbReference>
<feature type="region of interest" description="Disordered" evidence="4">
    <location>
        <begin position="28"/>
        <end position="202"/>
    </location>
</feature>
<keyword evidence="7" id="KW-1185">Reference proteome</keyword>
<dbReference type="PANTHER" id="PTHR43780">
    <property type="entry name" value="1-AMINOCYCLOPROPANE-1-CARBOXYLATE DEAMINASE-RELATED"/>
    <property type="match status" value="1"/>
</dbReference>
<feature type="compositionally biased region" description="Low complexity" evidence="4">
    <location>
        <begin position="123"/>
        <end position="132"/>
    </location>
</feature>
<proteinExistence type="inferred from homology"/>
<feature type="domain" description="Tryptophan synthase beta chain-like PALP" evidence="5">
    <location>
        <begin position="225"/>
        <end position="399"/>
    </location>
</feature>
<feature type="compositionally biased region" description="Polar residues" evidence="4">
    <location>
        <begin position="67"/>
        <end position="77"/>
    </location>
</feature>
<comment type="similarity">
    <text evidence="2">Belongs to the ACC deaminase/D-cysteine desulfhydrase family.</text>
</comment>
<comment type="cofactor">
    <cofactor evidence="1">
        <name>pyridoxal 5'-phosphate</name>
        <dbReference type="ChEBI" id="CHEBI:597326"/>
    </cofactor>
</comment>
<dbReference type="Gene3D" id="3.40.50.1100">
    <property type="match status" value="2"/>
</dbReference>
<keyword evidence="3" id="KW-0663">Pyridoxal phosphate</keyword>
<reference evidence="6 7" key="1">
    <citation type="submission" date="2017-11" db="EMBL/GenBank/DDBJ databases">
        <title>Streptomyces carmine sp. nov., a novel actinomycete isolated from Sophora alopecuroides in Xinjiang, China.</title>
        <authorList>
            <person name="Wang Y."/>
            <person name="Luo X."/>
            <person name="Wan C."/>
            <person name="Zhang L."/>
        </authorList>
    </citation>
    <scope>NUCLEOTIDE SEQUENCE [LARGE SCALE GENOMIC DNA]</scope>
    <source>
        <strain evidence="6 7">TRM SA0054</strain>
    </source>
</reference>
<dbReference type="AlphaFoldDB" id="A0A2M8LW04"/>
<dbReference type="Proteomes" id="UP000230407">
    <property type="component" value="Unassembled WGS sequence"/>
</dbReference>